<evidence type="ECO:0000313" key="2">
    <source>
        <dbReference type="EMBL" id="KAK4461957.1"/>
    </source>
</evidence>
<reference evidence="2" key="1">
    <citation type="journal article" date="2023" name="Mol. Phylogenet. Evol.">
        <title>Genome-scale phylogeny and comparative genomics of the fungal order Sordariales.</title>
        <authorList>
            <person name="Hensen N."/>
            <person name="Bonometti L."/>
            <person name="Westerberg I."/>
            <person name="Brannstrom I.O."/>
            <person name="Guillou S."/>
            <person name="Cros-Aarteil S."/>
            <person name="Calhoun S."/>
            <person name="Haridas S."/>
            <person name="Kuo A."/>
            <person name="Mondo S."/>
            <person name="Pangilinan J."/>
            <person name="Riley R."/>
            <person name="LaButti K."/>
            <person name="Andreopoulos B."/>
            <person name="Lipzen A."/>
            <person name="Chen C."/>
            <person name="Yan M."/>
            <person name="Daum C."/>
            <person name="Ng V."/>
            <person name="Clum A."/>
            <person name="Steindorff A."/>
            <person name="Ohm R.A."/>
            <person name="Martin F."/>
            <person name="Silar P."/>
            <person name="Natvig D.O."/>
            <person name="Lalanne C."/>
            <person name="Gautier V."/>
            <person name="Ament-Velasquez S.L."/>
            <person name="Kruys A."/>
            <person name="Hutchinson M.I."/>
            <person name="Powell A.J."/>
            <person name="Barry K."/>
            <person name="Miller A.N."/>
            <person name="Grigoriev I.V."/>
            <person name="Debuchy R."/>
            <person name="Gladieux P."/>
            <person name="Hiltunen Thoren M."/>
            <person name="Johannesson H."/>
        </authorList>
    </citation>
    <scope>NUCLEOTIDE SEQUENCE</scope>
    <source>
        <strain evidence="2">PSN324</strain>
    </source>
</reference>
<keyword evidence="3" id="KW-1185">Reference proteome</keyword>
<feature type="region of interest" description="Disordered" evidence="1">
    <location>
        <begin position="196"/>
        <end position="491"/>
    </location>
</feature>
<dbReference type="AlphaFoldDB" id="A0AAV9HM79"/>
<feature type="compositionally biased region" description="Polar residues" evidence="1">
    <location>
        <begin position="578"/>
        <end position="594"/>
    </location>
</feature>
<feature type="region of interest" description="Disordered" evidence="1">
    <location>
        <begin position="681"/>
        <end position="1213"/>
    </location>
</feature>
<feature type="compositionally biased region" description="Polar residues" evidence="1">
    <location>
        <begin position="252"/>
        <end position="267"/>
    </location>
</feature>
<feature type="compositionally biased region" description="Basic and acidic residues" evidence="1">
    <location>
        <begin position="762"/>
        <end position="787"/>
    </location>
</feature>
<feature type="compositionally biased region" description="Basic and acidic residues" evidence="1">
    <location>
        <begin position="635"/>
        <end position="653"/>
    </location>
</feature>
<dbReference type="EMBL" id="MU864980">
    <property type="protein sequence ID" value="KAK4461957.1"/>
    <property type="molecule type" value="Genomic_DNA"/>
</dbReference>
<proteinExistence type="predicted"/>
<reference evidence="2" key="2">
    <citation type="submission" date="2023-06" db="EMBL/GenBank/DDBJ databases">
        <authorList>
            <consortium name="Lawrence Berkeley National Laboratory"/>
            <person name="Mondo S.J."/>
            <person name="Hensen N."/>
            <person name="Bonometti L."/>
            <person name="Westerberg I."/>
            <person name="Brannstrom I.O."/>
            <person name="Guillou S."/>
            <person name="Cros-Aarteil S."/>
            <person name="Calhoun S."/>
            <person name="Haridas S."/>
            <person name="Kuo A."/>
            <person name="Pangilinan J."/>
            <person name="Riley R."/>
            <person name="Labutti K."/>
            <person name="Andreopoulos B."/>
            <person name="Lipzen A."/>
            <person name="Chen C."/>
            <person name="Yanf M."/>
            <person name="Daum C."/>
            <person name="Ng V."/>
            <person name="Clum A."/>
            <person name="Steindorff A."/>
            <person name="Ohm R."/>
            <person name="Martin F."/>
            <person name="Silar P."/>
            <person name="Natvig D."/>
            <person name="Lalanne C."/>
            <person name="Gautier V."/>
            <person name="Ament-Velasquez S.L."/>
            <person name="Kruys A."/>
            <person name="Hutchinson M.I."/>
            <person name="Powell A.J."/>
            <person name="Barry K."/>
            <person name="Miller A.N."/>
            <person name="Grigoriev I.V."/>
            <person name="Debuchy R."/>
            <person name="Gladieux P."/>
            <person name="Thoren M.H."/>
            <person name="Johannesson H."/>
        </authorList>
    </citation>
    <scope>NUCLEOTIDE SEQUENCE</scope>
    <source>
        <strain evidence="2">PSN324</strain>
    </source>
</reference>
<feature type="region of interest" description="Disordered" evidence="1">
    <location>
        <begin position="634"/>
        <end position="668"/>
    </location>
</feature>
<protein>
    <submittedName>
        <fullName evidence="2">Uncharacterized protein</fullName>
    </submittedName>
</protein>
<feature type="compositionally biased region" description="Low complexity" evidence="1">
    <location>
        <begin position="332"/>
        <end position="348"/>
    </location>
</feature>
<feature type="compositionally biased region" description="Pro residues" evidence="1">
    <location>
        <begin position="991"/>
        <end position="1006"/>
    </location>
</feature>
<gene>
    <name evidence="2" type="ORF">QBC42DRAFT_328444</name>
</gene>
<comment type="caution">
    <text evidence="2">The sequence shown here is derived from an EMBL/GenBank/DDBJ whole genome shotgun (WGS) entry which is preliminary data.</text>
</comment>
<feature type="region of interest" description="Disordered" evidence="1">
    <location>
        <begin position="1"/>
        <end position="36"/>
    </location>
</feature>
<feature type="compositionally biased region" description="Low complexity" evidence="1">
    <location>
        <begin position="903"/>
        <end position="914"/>
    </location>
</feature>
<feature type="region of interest" description="Disordered" evidence="1">
    <location>
        <begin position="577"/>
        <end position="597"/>
    </location>
</feature>
<feature type="compositionally biased region" description="Polar residues" evidence="1">
    <location>
        <begin position="1061"/>
        <end position="1080"/>
    </location>
</feature>
<feature type="compositionally biased region" description="Polar residues" evidence="1">
    <location>
        <begin position="1026"/>
        <end position="1035"/>
    </location>
</feature>
<feature type="region of interest" description="Disordered" evidence="1">
    <location>
        <begin position="512"/>
        <end position="545"/>
    </location>
</feature>
<organism evidence="2 3">
    <name type="scientific">Cladorrhinum samala</name>
    <dbReference type="NCBI Taxonomy" id="585594"/>
    <lineage>
        <taxon>Eukaryota</taxon>
        <taxon>Fungi</taxon>
        <taxon>Dikarya</taxon>
        <taxon>Ascomycota</taxon>
        <taxon>Pezizomycotina</taxon>
        <taxon>Sordariomycetes</taxon>
        <taxon>Sordariomycetidae</taxon>
        <taxon>Sordariales</taxon>
        <taxon>Podosporaceae</taxon>
        <taxon>Cladorrhinum</taxon>
    </lineage>
</organism>
<feature type="compositionally biased region" description="Low complexity" evidence="1">
    <location>
        <begin position="1088"/>
        <end position="1100"/>
    </location>
</feature>
<dbReference type="Proteomes" id="UP001321749">
    <property type="component" value="Unassembled WGS sequence"/>
</dbReference>
<evidence type="ECO:0000256" key="1">
    <source>
        <dbReference type="SAM" id="MobiDB-lite"/>
    </source>
</evidence>
<name>A0AAV9HM79_9PEZI</name>
<accession>A0AAV9HM79</accession>
<feature type="compositionally biased region" description="Basic and acidic residues" evidence="1">
    <location>
        <begin position="812"/>
        <end position="826"/>
    </location>
</feature>
<evidence type="ECO:0000313" key="3">
    <source>
        <dbReference type="Proteomes" id="UP001321749"/>
    </source>
</evidence>
<feature type="compositionally biased region" description="Low complexity" evidence="1">
    <location>
        <begin position="690"/>
        <end position="728"/>
    </location>
</feature>
<feature type="compositionally biased region" description="Polar residues" evidence="1">
    <location>
        <begin position="529"/>
        <end position="545"/>
    </location>
</feature>
<feature type="compositionally biased region" description="Polar residues" evidence="1">
    <location>
        <begin position="302"/>
        <end position="315"/>
    </location>
</feature>
<feature type="compositionally biased region" description="Basic and acidic residues" evidence="1">
    <location>
        <begin position="10"/>
        <end position="21"/>
    </location>
</feature>
<feature type="compositionally biased region" description="Basic and acidic residues" evidence="1">
    <location>
        <begin position="196"/>
        <end position="216"/>
    </location>
</feature>
<feature type="compositionally biased region" description="Polar residues" evidence="1">
    <location>
        <begin position="829"/>
        <end position="845"/>
    </location>
</feature>
<sequence>MNRFRTKKKAKDDLAASRTSEDSEQSSFRGFLGRKKVQQEEAKKEFDLSTALPSTDDFRTSLLMSNLSARFSMLREQDDPNTKIGKASDDSVLYPKRQSRMAEFGFSNNVGLTDIAEVESIKAAGFLRKDSFTSDETAGGSVMNRSKPIEGNNLFGGRQKIYKIPAGAKSSGGGMTGRALYDDDVAMSAFQRWRLAERERSRERESSAERGSAELDRPEDETEPARAPSPVLSAYNRKRETASTTSSASILARNSTAATSITSQVTGSVKDAASFTTPTSTTPSVAGSDRLVTRTRKLYEQGLTQDMQEQQSSALSKIDTLARQRPFGSRTPDLAASSPSSAVSVPLDRSISERRALLAKASAPNMRFASSSAASASTSPVDSGAKAPSQPEAKPTFGGVPPLSPPMSETGEVPILPIQPNDIGKATALGMFQKPSQPYDESRFAERQILMKQGREAPAQSLRAEPDAATHPLPSSVGQEEGLPPTPVPDSELSIVNLAATLLTPELNIERPADEDHPAFRQSALPTPLSVNGKTGQQPPTTLQEQSAITVNKLKDSPTLGIPTSGLSGMVRQHLRSESNTSSIFEGGRPQTSGHESRFNLGESSLPLVEDLASRSNPWMNTGHEWAVSYYGNKEAPKSHPQENHVVETKESDQAANVTEAETDEFASQLADARRRVREKLTSFVESDSSRPGSSRPPSASSKDFGSTASSTSLGLGILKTSSSLSSLVDRSRGTVANQPKPAKMLGIGSATMSSSPQPSKESFDEKDLQPLETMKEETPREAEARVSSESANNDEDESSAANPGLRAFRQARRELQKRRELETLARHQMSQTSQPRDQSLNQPFVAQPPPRADRSANSQRTPSRERKPPPVAYRQRAPSDEQRYHSSPGRSGERDRSGSESGGRSNSRPPRAGAHIRPQDQLTPGARQPTMRSPGLPGTDIKGSPIMPPHPYPGRGVPSPAPSPHLNQSRSIGNLAVHTGRLGFDAHPGQPSPISPMGLPSPAPYAAPAQPGSPIGNGASFGSRPRQSSTSNSPALGPVNGGFYGQVKRMVDKRDISEPTFMSSTTRVPTMNLPQQRPSDMSDRGRSNPSSQSRSNSRGPVPPVPPINPRRMRQGPDEAGLVAPRLPYVNQANNSTTSLDFEENRSAFSISEDEAGGKPDRRRLRKAPPTDAQGLGTRGPGGKVSRDNSPPYLAKGPLKNRTTMNMGPGGMI</sequence>
<feature type="compositionally biased region" description="Polar residues" evidence="1">
    <location>
        <begin position="751"/>
        <end position="761"/>
    </location>
</feature>
<feature type="compositionally biased region" description="Low complexity" evidence="1">
    <location>
        <begin position="369"/>
        <end position="379"/>
    </location>
</feature>
<feature type="compositionally biased region" description="Polar residues" evidence="1">
    <location>
        <begin position="1131"/>
        <end position="1140"/>
    </location>
</feature>